<dbReference type="InterPro" id="IPR000644">
    <property type="entry name" value="CBS_dom"/>
</dbReference>
<reference evidence="5 6" key="1">
    <citation type="submission" date="2018-08" db="EMBL/GenBank/DDBJ databases">
        <authorList>
            <person name="Khan S.A."/>
        </authorList>
    </citation>
    <scope>NUCLEOTIDE SEQUENCE [LARGE SCALE GENOMIC DNA]</scope>
    <source>
        <strain evidence="5 6">GTF-13</strain>
    </source>
</reference>
<protein>
    <submittedName>
        <fullName evidence="5">Cyclic nucleotide-binding/CBS domain-containing protein</fullName>
    </submittedName>
</protein>
<evidence type="ECO:0000256" key="2">
    <source>
        <dbReference type="PROSITE-ProRule" id="PRU00703"/>
    </source>
</evidence>
<feature type="domain" description="CBS" evidence="4">
    <location>
        <begin position="224"/>
        <end position="280"/>
    </location>
</feature>
<evidence type="ECO:0000259" key="4">
    <source>
        <dbReference type="PROSITE" id="PS51371"/>
    </source>
</evidence>
<dbReference type="Pfam" id="PF03445">
    <property type="entry name" value="DUF294"/>
    <property type="match status" value="1"/>
</dbReference>
<accession>A0A3P3VPH3</accession>
<dbReference type="InterPro" id="IPR046342">
    <property type="entry name" value="CBS_dom_sf"/>
</dbReference>
<evidence type="ECO:0000256" key="1">
    <source>
        <dbReference type="ARBA" id="ARBA00023122"/>
    </source>
</evidence>
<evidence type="ECO:0000313" key="5">
    <source>
        <dbReference type="EMBL" id="RRJ84324.1"/>
    </source>
</evidence>
<proteinExistence type="predicted"/>
<comment type="caution">
    <text evidence="5">The sequence shown here is derived from an EMBL/GenBank/DDBJ whole genome shotgun (WGS) entry which is preliminary data.</text>
</comment>
<dbReference type="EMBL" id="QWEZ01000001">
    <property type="protein sequence ID" value="RRJ84324.1"/>
    <property type="molecule type" value="Genomic_DNA"/>
</dbReference>
<dbReference type="InterPro" id="IPR018821">
    <property type="entry name" value="DUF294_put_nucleoTrafse_sb-bd"/>
</dbReference>
<dbReference type="SMART" id="SM00116">
    <property type="entry name" value="CBS"/>
    <property type="match status" value="2"/>
</dbReference>
<dbReference type="Pfam" id="PF00571">
    <property type="entry name" value="CBS"/>
    <property type="match status" value="2"/>
</dbReference>
<dbReference type="PANTHER" id="PTHR43080:SF2">
    <property type="entry name" value="CBS DOMAIN-CONTAINING PROTEIN"/>
    <property type="match status" value="1"/>
</dbReference>
<dbReference type="PROSITE" id="PS50042">
    <property type="entry name" value="CNMP_BINDING_3"/>
    <property type="match status" value="1"/>
</dbReference>
<dbReference type="PANTHER" id="PTHR43080">
    <property type="entry name" value="CBS DOMAIN-CONTAINING PROTEIN CBSX3, MITOCHONDRIAL"/>
    <property type="match status" value="1"/>
</dbReference>
<dbReference type="CDD" id="cd05401">
    <property type="entry name" value="NT_GlnE_GlnD_like"/>
    <property type="match status" value="1"/>
</dbReference>
<dbReference type="Pfam" id="PF10335">
    <property type="entry name" value="DUF294_C"/>
    <property type="match status" value="1"/>
</dbReference>
<feature type="domain" description="CBS" evidence="4">
    <location>
        <begin position="161"/>
        <end position="216"/>
    </location>
</feature>
<dbReference type="Proteomes" id="UP000280792">
    <property type="component" value="Unassembled WGS sequence"/>
</dbReference>
<feature type="domain" description="Cyclic nucleotide-binding" evidence="3">
    <location>
        <begin position="17"/>
        <end position="119"/>
    </location>
</feature>
<dbReference type="PROSITE" id="PS51371">
    <property type="entry name" value="CBS"/>
    <property type="match status" value="2"/>
</dbReference>
<reference evidence="5 6" key="2">
    <citation type="submission" date="2018-12" db="EMBL/GenBank/DDBJ databases">
        <title>Simiduia agarivorans gen. nov., sp. nov., a marine, agarolytic bacterium isolated from shallow coastal water from Keelung, Taiwan.</title>
        <authorList>
            <person name="Shieh W.Y."/>
        </authorList>
    </citation>
    <scope>NUCLEOTIDE SEQUENCE [LARGE SCALE GENOMIC DNA]</scope>
    <source>
        <strain evidence="5 6">GTF-13</strain>
    </source>
</reference>
<dbReference type="InterPro" id="IPR005105">
    <property type="entry name" value="GlnD_Uridyltrans_N"/>
</dbReference>
<gene>
    <name evidence="5" type="ORF">D0544_04235</name>
</gene>
<evidence type="ECO:0000259" key="3">
    <source>
        <dbReference type="PROSITE" id="PS50042"/>
    </source>
</evidence>
<dbReference type="AlphaFoldDB" id="A0A3P3VPH3"/>
<dbReference type="InterPro" id="IPR018490">
    <property type="entry name" value="cNMP-bd_dom_sf"/>
</dbReference>
<organism evidence="5 6">
    <name type="scientific">Aestuariirhabdus litorea</name>
    <dbReference type="NCBI Taxonomy" id="2528527"/>
    <lineage>
        <taxon>Bacteria</taxon>
        <taxon>Pseudomonadati</taxon>
        <taxon>Pseudomonadota</taxon>
        <taxon>Gammaproteobacteria</taxon>
        <taxon>Oceanospirillales</taxon>
        <taxon>Aestuariirhabdaceae</taxon>
        <taxon>Aestuariirhabdus</taxon>
    </lineage>
</organism>
<dbReference type="Gene3D" id="2.60.120.10">
    <property type="entry name" value="Jelly Rolls"/>
    <property type="match status" value="1"/>
</dbReference>
<dbReference type="InterPro" id="IPR051257">
    <property type="entry name" value="Diverse_CBS-Domain"/>
</dbReference>
<keyword evidence="6" id="KW-1185">Reference proteome</keyword>
<dbReference type="InterPro" id="IPR014710">
    <property type="entry name" value="RmlC-like_jellyroll"/>
</dbReference>
<dbReference type="Gene3D" id="3.10.580.10">
    <property type="entry name" value="CBS-domain"/>
    <property type="match status" value="1"/>
</dbReference>
<dbReference type="CDD" id="cd00038">
    <property type="entry name" value="CAP_ED"/>
    <property type="match status" value="1"/>
</dbReference>
<evidence type="ECO:0000313" key="6">
    <source>
        <dbReference type="Proteomes" id="UP000280792"/>
    </source>
</evidence>
<dbReference type="InterPro" id="IPR000595">
    <property type="entry name" value="cNMP-bd_dom"/>
</dbReference>
<keyword evidence="1 2" id="KW-0129">CBS domain</keyword>
<dbReference type="Pfam" id="PF00027">
    <property type="entry name" value="cNMP_binding"/>
    <property type="match status" value="1"/>
</dbReference>
<dbReference type="RefSeq" id="WP_125014752.1">
    <property type="nucleotide sequence ID" value="NZ_QWEZ01000001.1"/>
</dbReference>
<dbReference type="SUPFAM" id="SSF51206">
    <property type="entry name" value="cAMP-binding domain-like"/>
    <property type="match status" value="1"/>
</dbReference>
<dbReference type="SMART" id="SM00100">
    <property type="entry name" value="cNMP"/>
    <property type="match status" value="1"/>
</dbReference>
<sequence length="612" mass="68835">MSDAIASGHTLDVQHPPFKYLSREELDFLMTNLKVREYEPNTIIFDADQIVDDFYVVQQGVVGETDPNAAEGEGMITHYIADDCFGALAIMNGISQHRFTTLEKTRCFTLDKPSFVTLISENRNFGNFFRERLAAKAKLWNRSARSRDANSFMISQIDADCMRQPLVLPADTSLDKAVREMRAQKQDCVLVVRDRKYGMITGTDLLNALIIENADRNDPVGNYACFKLVCVEKGDFLFNALVLMTRHHIERVVVMDQEKLAGIVELTDILSFFSSHSHVIGLQIEKATSVSQLRRAARDLNGLVESLIELGVRIPFAMDLLAALNARIMSKLYRFLMPSEVLNNTCLLVLGSEGRGEQILKTDQDNALIVRNGFSHDALPELLNRFSEELASFGFPPCPGKVMVNNPKWVMSEDGWQDQIARWFATPTPANMIDLAIVVDAHPIGGDKKLFKKWQKRLFEQPRQDLVTLGHLARGSLEFSTPLTFFGNLKTSNEGIDIKKGGVFPLVNGLRTLALENKIKETNSYKRLAELVKLRVIEAATADNISEALSLFVEIRLKQQMARLSDPGASASLGANDIEVKKLNRLERDLLREALQVVKEFKSLLSRHYQIE</sequence>
<dbReference type="GO" id="GO:0008773">
    <property type="term" value="F:[protein-PII] uridylyltransferase activity"/>
    <property type="evidence" value="ECO:0007669"/>
    <property type="project" value="InterPro"/>
</dbReference>
<name>A0A3P3VPH3_9GAMM</name>
<dbReference type="SUPFAM" id="SSF54631">
    <property type="entry name" value="CBS-domain pair"/>
    <property type="match status" value="1"/>
</dbReference>